<dbReference type="PANTHER" id="PTHR46586">
    <property type="entry name" value="ANKYRIN REPEAT-CONTAINING PROTEIN"/>
    <property type="match status" value="1"/>
</dbReference>
<proteinExistence type="predicted"/>
<dbReference type="Pfam" id="PF13637">
    <property type="entry name" value="Ank_4"/>
    <property type="match status" value="1"/>
</dbReference>
<dbReference type="Proteomes" id="UP000030762">
    <property type="component" value="Unassembled WGS sequence"/>
</dbReference>
<dbReference type="VEuPathDB" id="FungiDB:SDRG_14696"/>
<sequence length="331" mass="36834">MQQRVLTSRDLMATIFAYQAGYDGLCQTLPAKWMTSAASIEAALSTTTGSGIRDFLGFIDTSVHAVMRAWHARHGPRGLLRLAACRHPIVPILLDEALATGHYDRWLLLVTAQPTFLPISHVTWHDAGFASTWRRSTLDVAVVRGSLPFVRFLHLHGVVGSWWVLDWAAEHGQLDILRYLHATGRYFCTPRAMDLAAHNGHLEVVKFLHYFRREGGSTWAIDWAAKNGHLDIVEFLHRKRDEGCTVDALTGAAAGGHLAVVQFLFAYRHEGDVTAALEAAASHGHLHVVQFLCDCVGGAPRSVRQQARAHHQWAVLTYLGHQREVRDCSYA</sequence>
<dbReference type="InterPro" id="IPR052050">
    <property type="entry name" value="SecEffector_AnkRepeat"/>
</dbReference>
<dbReference type="Pfam" id="PF12796">
    <property type="entry name" value="Ank_2"/>
    <property type="match status" value="1"/>
</dbReference>
<dbReference type="OrthoDB" id="58683at2759"/>
<evidence type="ECO:0000313" key="2">
    <source>
        <dbReference type="Proteomes" id="UP000030762"/>
    </source>
</evidence>
<dbReference type="RefSeq" id="XP_008619067.1">
    <property type="nucleotide sequence ID" value="XM_008620845.1"/>
</dbReference>
<dbReference type="Gene3D" id="1.25.40.20">
    <property type="entry name" value="Ankyrin repeat-containing domain"/>
    <property type="match status" value="2"/>
</dbReference>
<dbReference type="GeneID" id="19955423"/>
<evidence type="ECO:0000313" key="1">
    <source>
        <dbReference type="EMBL" id="EQC27493.1"/>
    </source>
</evidence>
<protein>
    <submittedName>
        <fullName evidence="1">Uncharacterized protein</fullName>
    </submittedName>
</protein>
<dbReference type="PANTHER" id="PTHR46586:SF3">
    <property type="entry name" value="ANKYRIN REPEAT-CONTAINING PROTEIN"/>
    <property type="match status" value="1"/>
</dbReference>
<dbReference type="OMA" id="STWAIDW"/>
<keyword evidence="2" id="KW-1185">Reference proteome</keyword>
<name>T0R614_SAPDV</name>
<dbReference type="InParanoid" id="T0R614"/>
<dbReference type="STRING" id="1156394.T0R614"/>
<dbReference type="AlphaFoldDB" id="T0R614"/>
<dbReference type="InterPro" id="IPR036770">
    <property type="entry name" value="Ankyrin_rpt-contain_sf"/>
</dbReference>
<dbReference type="InterPro" id="IPR002110">
    <property type="entry name" value="Ankyrin_rpt"/>
</dbReference>
<accession>T0R614</accession>
<dbReference type="EMBL" id="JH767207">
    <property type="protein sequence ID" value="EQC27493.1"/>
    <property type="molecule type" value="Genomic_DNA"/>
</dbReference>
<gene>
    <name evidence="1" type="ORF">SDRG_14696</name>
</gene>
<organism evidence="1 2">
    <name type="scientific">Saprolegnia diclina (strain VS20)</name>
    <dbReference type="NCBI Taxonomy" id="1156394"/>
    <lineage>
        <taxon>Eukaryota</taxon>
        <taxon>Sar</taxon>
        <taxon>Stramenopiles</taxon>
        <taxon>Oomycota</taxon>
        <taxon>Saprolegniomycetes</taxon>
        <taxon>Saprolegniales</taxon>
        <taxon>Saprolegniaceae</taxon>
        <taxon>Saprolegnia</taxon>
    </lineage>
</organism>
<dbReference type="SUPFAM" id="SSF48403">
    <property type="entry name" value="Ankyrin repeat"/>
    <property type="match status" value="1"/>
</dbReference>
<reference evidence="1 2" key="1">
    <citation type="submission" date="2012-04" db="EMBL/GenBank/DDBJ databases">
        <title>The Genome Sequence of Saprolegnia declina VS20.</title>
        <authorList>
            <consortium name="The Broad Institute Genome Sequencing Platform"/>
            <person name="Russ C."/>
            <person name="Nusbaum C."/>
            <person name="Tyler B."/>
            <person name="van West P."/>
            <person name="Dieguez-Uribeondo J."/>
            <person name="de Bruijn I."/>
            <person name="Tripathy S."/>
            <person name="Jiang R."/>
            <person name="Young S.K."/>
            <person name="Zeng Q."/>
            <person name="Gargeya S."/>
            <person name="Fitzgerald M."/>
            <person name="Haas B."/>
            <person name="Abouelleil A."/>
            <person name="Alvarado L."/>
            <person name="Arachchi H.M."/>
            <person name="Berlin A."/>
            <person name="Chapman S.B."/>
            <person name="Goldberg J."/>
            <person name="Griggs A."/>
            <person name="Gujja S."/>
            <person name="Hansen M."/>
            <person name="Howarth C."/>
            <person name="Imamovic A."/>
            <person name="Larimer J."/>
            <person name="McCowen C."/>
            <person name="Montmayeur A."/>
            <person name="Murphy C."/>
            <person name="Neiman D."/>
            <person name="Pearson M."/>
            <person name="Priest M."/>
            <person name="Roberts A."/>
            <person name="Saif S."/>
            <person name="Shea T."/>
            <person name="Sisk P."/>
            <person name="Sykes S."/>
            <person name="Wortman J."/>
            <person name="Nusbaum C."/>
            <person name="Birren B."/>
        </authorList>
    </citation>
    <scope>NUCLEOTIDE SEQUENCE [LARGE SCALE GENOMIC DNA]</scope>
    <source>
        <strain evidence="1 2">VS20</strain>
    </source>
</reference>